<comment type="pathway">
    <text evidence="2">Carbohydrate biosynthesis; dTDP-L-rhamnose biosynthesis.</text>
</comment>
<reference evidence="4 5" key="1">
    <citation type="journal article" date="2015" name="Nature">
        <title>rRNA introns, odd ribosomes, and small enigmatic genomes across a large radiation of phyla.</title>
        <authorList>
            <person name="Brown C.T."/>
            <person name="Hug L.A."/>
            <person name="Thomas B.C."/>
            <person name="Sharon I."/>
            <person name="Castelle C.J."/>
            <person name="Singh A."/>
            <person name="Wilkins M.J."/>
            <person name="Williams K.H."/>
            <person name="Banfield J.F."/>
        </authorList>
    </citation>
    <scope>NUCLEOTIDE SEQUENCE [LARGE SCALE GENOMIC DNA]</scope>
</reference>
<dbReference type="NCBIfam" id="TIGR01214">
    <property type="entry name" value="rmlD"/>
    <property type="match status" value="1"/>
</dbReference>
<sequence>MKYLVTGANGQLGNGLRKILPESEAVFTDVAELDVTDREAILGMLEKEKPEYVLHCAALTNVDGCEDNPELADKINHKSTEYFAEGCNKVNATLMYISTDYVFDGTAKEPYKVDDKPNPQSAYGKTKLLGEEAAKKAKKCYIIRTAWVYGDGHNFVKTMLRLSETMPEIKVVNDQIGKPAWADDLAKAMIGVIEKNLPQGVYHFTNDGDEISWADFARKIFELAGKGTTVPNITTEEYIAMNSNKKIAPRPHYSVLDLSKLKNAGVSVPNWEESLKSYLELG</sequence>
<dbReference type="PATRIC" id="fig|1618344.3.peg.1149"/>
<dbReference type="EMBL" id="LCBL01000006">
    <property type="protein sequence ID" value="KKS08656.1"/>
    <property type="molecule type" value="Genomic_DNA"/>
</dbReference>
<name>A0A0G0YGI4_UNCC2</name>
<dbReference type="InterPro" id="IPR036291">
    <property type="entry name" value="NAD(P)-bd_dom_sf"/>
</dbReference>
<dbReference type="Proteomes" id="UP000033869">
    <property type="component" value="Unassembled WGS sequence"/>
</dbReference>
<dbReference type="GO" id="GO:0005829">
    <property type="term" value="C:cytosol"/>
    <property type="evidence" value="ECO:0007669"/>
    <property type="project" value="TreeGrafter"/>
</dbReference>
<dbReference type="Pfam" id="PF04321">
    <property type="entry name" value="RmlD_sub_bind"/>
    <property type="match status" value="1"/>
</dbReference>
<comment type="function">
    <text evidence="2">Catalyzes the reduction of dTDP-6-deoxy-L-lyxo-4-hexulose to yield dTDP-L-rhamnose.</text>
</comment>
<comment type="similarity">
    <text evidence="1 2">Belongs to the dTDP-4-dehydrorhamnose reductase family.</text>
</comment>
<evidence type="ECO:0000313" key="5">
    <source>
        <dbReference type="Proteomes" id="UP000033869"/>
    </source>
</evidence>
<evidence type="ECO:0000256" key="1">
    <source>
        <dbReference type="ARBA" id="ARBA00010944"/>
    </source>
</evidence>
<accession>A0A0G0YGI4</accession>
<dbReference type="Gene3D" id="3.90.25.10">
    <property type="entry name" value="UDP-galactose 4-epimerase, domain 1"/>
    <property type="match status" value="1"/>
</dbReference>
<dbReference type="GO" id="GO:0008831">
    <property type="term" value="F:dTDP-4-dehydrorhamnose reductase activity"/>
    <property type="evidence" value="ECO:0007669"/>
    <property type="project" value="UniProtKB-EC"/>
</dbReference>
<dbReference type="Gene3D" id="3.40.50.720">
    <property type="entry name" value="NAD(P)-binding Rossmann-like Domain"/>
    <property type="match status" value="1"/>
</dbReference>
<dbReference type="CDD" id="cd05254">
    <property type="entry name" value="dTDP_HR_like_SDR_e"/>
    <property type="match status" value="1"/>
</dbReference>
<dbReference type="PANTHER" id="PTHR10491:SF4">
    <property type="entry name" value="METHIONINE ADENOSYLTRANSFERASE 2 SUBUNIT BETA"/>
    <property type="match status" value="1"/>
</dbReference>
<organism evidence="4 5">
    <name type="scientific">candidate division CPR2 bacterium GW2011_GWC1_41_48</name>
    <dbReference type="NCBI Taxonomy" id="1618344"/>
    <lineage>
        <taxon>Bacteria</taxon>
        <taxon>Bacteria division CPR2</taxon>
    </lineage>
</organism>
<feature type="domain" description="RmlD-like substrate binding" evidence="3">
    <location>
        <begin position="1"/>
        <end position="280"/>
    </location>
</feature>
<comment type="caution">
    <text evidence="4">The sequence shown here is derived from an EMBL/GenBank/DDBJ whole genome shotgun (WGS) entry which is preliminary data.</text>
</comment>
<evidence type="ECO:0000313" key="4">
    <source>
        <dbReference type="EMBL" id="KKS08656.1"/>
    </source>
</evidence>
<dbReference type="PANTHER" id="PTHR10491">
    <property type="entry name" value="DTDP-4-DEHYDRORHAMNOSE REDUCTASE"/>
    <property type="match status" value="1"/>
</dbReference>
<dbReference type="AlphaFoldDB" id="A0A0G0YGI4"/>
<protein>
    <recommendedName>
        <fullName evidence="2">dTDP-4-dehydrorhamnose reductase</fullName>
        <ecNumber evidence="2">1.1.1.133</ecNumber>
    </recommendedName>
</protein>
<evidence type="ECO:0000256" key="2">
    <source>
        <dbReference type="RuleBase" id="RU364082"/>
    </source>
</evidence>
<dbReference type="UniPathway" id="UPA00124"/>
<gene>
    <name evidence="4" type="ORF">UU65_C0006G0026</name>
</gene>
<dbReference type="InterPro" id="IPR029903">
    <property type="entry name" value="RmlD-like-bd"/>
</dbReference>
<dbReference type="EC" id="1.1.1.133" evidence="2"/>
<keyword evidence="2" id="KW-0560">Oxidoreductase</keyword>
<dbReference type="GO" id="GO:0019305">
    <property type="term" value="P:dTDP-rhamnose biosynthetic process"/>
    <property type="evidence" value="ECO:0007669"/>
    <property type="project" value="UniProtKB-UniPathway"/>
</dbReference>
<dbReference type="SUPFAM" id="SSF51735">
    <property type="entry name" value="NAD(P)-binding Rossmann-fold domains"/>
    <property type="match status" value="1"/>
</dbReference>
<evidence type="ECO:0000259" key="3">
    <source>
        <dbReference type="Pfam" id="PF04321"/>
    </source>
</evidence>
<keyword evidence="2" id="KW-0521">NADP</keyword>
<proteinExistence type="inferred from homology"/>
<dbReference type="InterPro" id="IPR005913">
    <property type="entry name" value="dTDP_dehydrorham_reduct"/>
</dbReference>